<protein>
    <submittedName>
        <fullName evidence="2">Uncharacterized protein</fullName>
    </submittedName>
</protein>
<feature type="transmembrane region" description="Helical" evidence="1">
    <location>
        <begin position="21"/>
        <end position="44"/>
    </location>
</feature>
<accession>A0A841GSC4</accession>
<keyword evidence="1" id="KW-0812">Transmembrane</keyword>
<proteinExistence type="predicted"/>
<evidence type="ECO:0000313" key="3">
    <source>
        <dbReference type="Proteomes" id="UP000582837"/>
    </source>
</evidence>
<feature type="transmembrane region" description="Helical" evidence="1">
    <location>
        <begin position="90"/>
        <end position="113"/>
    </location>
</feature>
<dbReference type="AlphaFoldDB" id="A0A841GSC4"/>
<comment type="caution">
    <text evidence="2">The sequence shown here is derived from an EMBL/GenBank/DDBJ whole genome shotgun (WGS) entry which is preliminary data.</text>
</comment>
<sequence>MTTSSLEKLTAARRDALISKSLISLSTEYLFVLMPFIVILGFHLRKGTGLGPVLSVADWSFASAVLFGQTVTKLIAGFSATRRRNSPEKATLITALVLVMGLVPSLLILYQVLDSTKPGFALIITQLFYFALASLTFFVLGSSGQVILAQADESAARDGARESSQR</sequence>
<keyword evidence="1" id="KW-0472">Membrane</keyword>
<evidence type="ECO:0000256" key="1">
    <source>
        <dbReference type="SAM" id="Phobius"/>
    </source>
</evidence>
<dbReference type="EMBL" id="JACHIA010000002">
    <property type="protein sequence ID" value="MBB6069249.1"/>
    <property type="molecule type" value="Genomic_DNA"/>
</dbReference>
<keyword evidence="1" id="KW-1133">Transmembrane helix</keyword>
<dbReference type="RefSeq" id="WP_170037985.1">
    <property type="nucleotide sequence ID" value="NZ_JACHOW010000002.1"/>
</dbReference>
<keyword evidence="3" id="KW-1185">Reference proteome</keyword>
<organism evidence="2 3">
    <name type="scientific">Longimicrobium terrae</name>
    <dbReference type="NCBI Taxonomy" id="1639882"/>
    <lineage>
        <taxon>Bacteria</taxon>
        <taxon>Pseudomonadati</taxon>
        <taxon>Gemmatimonadota</taxon>
        <taxon>Longimicrobiia</taxon>
        <taxon>Longimicrobiales</taxon>
        <taxon>Longimicrobiaceae</taxon>
        <taxon>Longimicrobium</taxon>
    </lineage>
</organism>
<dbReference type="Proteomes" id="UP000582837">
    <property type="component" value="Unassembled WGS sequence"/>
</dbReference>
<feature type="transmembrane region" description="Helical" evidence="1">
    <location>
        <begin position="56"/>
        <end position="78"/>
    </location>
</feature>
<feature type="transmembrane region" description="Helical" evidence="1">
    <location>
        <begin position="119"/>
        <end position="140"/>
    </location>
</feature>
<gene>
    <name evidence="2" type="ORF">HNQ61_000864</name>
</gene>
<evidence type="ECO:0000313" key="2">
    <source>
        <dbReference type="EMBL" id="MBB6069249.1"/>
    </source>
</evidence>
<reference evidence="2 3" key="1">
    <citation type="submission" date="2020-08" db="EMBL/GenBank/DDBJ databases">
        <title>Genomic Encyclopedia of Type Strains, Phase IV (KMG-IV): sequencing the most valuable type-strain genomes for metagenomic binning, comparative biology and taxonomic classification.</title>
        <authorList>
            <person name="Goeker M."/>
        </authorList>
    </citation>
    <scope>NUCLEOTIDE SEQUENCE [LARGE SCALE GENOMIC DNA]</scope>
    <source>
        <strain evidence="2 3">DSM 29007</strain>
    </source>
</reference>
<name>A0A841GSC4_9BACT</name>